<name>A0A0G4GXI1_9ALVE</name>
<dbReference type="AlphaFoldDB" id="A0A0G4GXI1"/>
<dbReference type="PhylomeDB" id="A0A0G4GXI1"/>
<dbReference type="EMBL" id="CDMZ01001640">
    <property type="protein sequence ID" value="CEM35524.1"/>
    <property type="molecule type" value="Genomic_DNA"/>
</dbReference>
<accession>A0A0G4GXI1</accession>
<dbReference type="VEuPathDB" id="CryptoDB:Cvel_23739"/>
<organism evidence="1">
    <name type="scientific">Chromera velia CCMP2878</name>
    <dbReference type="NCBI Taxonomy" id="1169474"/>
    <lineage>
        <taxon>Eukaryota</taxon>
        <taxon>Sar</taxon>
        <taxon>Alveolata</taxon>
        <taxon>Colpodellida</taxon>
        <taxon>Chromeraceae</taxon>
        <taxon>Chromera</taxon>
    </lineage>
</organism>
<gene>
    <name evidence="1" type="ORF">Cvel_23739</name>
</gene>
<evidence type="ECO:0000313" key="1">
    <source>
        <dbReference type="EMBL" id="CEM35524.1"/>
    </source>
</evidence>
<protein>
    <submittedName>
        <fullName evidence="1">Uncharacterized protein</fullName>
    </submittedName>
</protein>
<reference evidence="1" key="1">
    <citation type="submission" date="2014-11" db="EMBL/GenBank/DDBJ databases">
        <authorList>
            <person name="Otto D Thomas"/>
            <person name="Naeem Raeece"/>
        </authorList>
    </citation>
    <scope>NUCLEOTIDE SEQUENCE</scope>
</reference>
<sequence>MAVRDHYTTSFEVAMWGLLMGETVVMHTPLFDNSVELLPWAGEGASITHLLFNPPNPPVRNAPHYDHLKRVVKADRDAERAFFAETSRRGGLTDWLRYFPSTVLTVQHV</sequence>
<proteinExistence type="predicted"/>